<dbReference type="InterPro" id="IPR013762">
    <property type="entry name" value="Integrase-like_cat_sf"/>
</dbReference>
<keyword evidence="1" id="KW-0233">DNA recombination</keyword>
<evidence type="ECO:0000256" key="1">
    <source>
        <dbReference type="ARBA" id="ARBA00023172"/>
    </source>
</evidence>
<accession>A0A1B8ZLX2</accession>
<protein>
    <recommendedName>
        <fullName evidence="4">Tyr recombinase domain-containing protein</fullName>
    </recommendedName>
</protein>
<reference evidence="2 3" key="1">
    <citation type="submission" date="2016-07" db="EMBL/GenBank/DDBJ databases">
        <authorList>
            <person name="Jeong J.-J."/>
            <person name="Kim D.W."/>
            <person name="Sang M.K."/>
            <person name="Choi I.-G."/>
            <person name="Kim K.D."/>
        </authorList>
    </citation>
    <scope>NUCLEOTIDE SEQUENCE [LARGE SCALE GENOMIC DNA]</scope>
    <source>
        <strain evidence="2 3">UTM-3</strain>
    </source>
</reference>
<dbReference type="Gene3D" id="1.10.443.10">
    <property type="entry name" value="Intergrase catalytic core"/>
    <property type="match status" value="1"/>
</dbReference>
<evidence type="ECO:0000313" key="2">
    <source>
        <dbReference type="EMBL" id="OCA72580.1"/>
    </source>
</evidence>
<comment type="caution">
    <text evidence="2">The sequence shown here is derived from an EMBL/GenBank/DDBJ whole genome shotgun (WGS) entry which is preliminary data.</text>
</comment>
<keyword evidence="3" id="KW-1185">Reference proteome</keyword>
<dbReference type="GO" id="GO:0015074">
    <property type="term" value="P:DNA integration"/>
    <property type="evidence" value="ECO:0007669"/>
    <property type="project" value="InterPro"/>
</dbReference>
<gene>
    <name evidence="2" type="ORF">BBI01_07245</name>
</gene>
<evidence type="ECO:0000313" key="3">
    <source>
        <dbReference type="Proteomes" id="UP000092651"/>
    </source>
</evidence>
<dbReference type="GO" id="GO:0006310">
    <property type="term" value="P:DNA recombination"/>
    <property type="evidence" value="ECO:0007669"/>
    <property type="project" value="UniProtKB-KW"/>
</dbReference>
<dbReference type="Proteomes" id="UP000092651">
    <property type="component" value="Unassembled WGS sequence"/>
</dbReference>
<sequence>MSKKLGQITNGKRIRRISSILGKELELLISETKKVSPPTNAMFVTSYNNHVRCPCHIINRILLESFSFVNLGSIELRHHLAQSFADDGAPIEIIAEILGHNTLIASKAYIKATPKIVEIKTKALGKFEPYHKIINMLLTGEIINKPQSIEKNWVQGIVGMEYIGEIGKCNLQQICPKNPIYSCYTCKKFHPFKNGDHHKVLEALEKHVQLFIDIGLKRNDIKNNRTIIQLRETITAVKTVIQIISQNEQANK</sequence>
<dbReference type="AlphaFoldDB" id="A0A1B8ZLX2"/>
<dbReference type="InterPro" id="IPR011010">
    <property type="entry name" value="DNA_brk_join_enz"/>
</dbReference>
<name>A0A1B8ZLX2_9FLAO</name>
<organism evidence="2 3">
    <name type="scientific">Chryseobacterium artocarpi</name>
    <dbReference type="NCBI Taxonomy" id="1414727"/>
    <lineage>
        <taxon>Bacteria</taxon>
        <taxon>Pseudomonadati</taxon>
        <taxon>Bacteroidota</taxon>
        <taxon>Flavobacteriia</taxon>
        <taxon>Flavobacteriales</taxon>
        <taxon>Weeksellaceae</taxon>
        <taxon>Chryseobacterium group</taxon>
        <taxon>Chryseobacterium</taxon>
    </lineage>
</organism>
<dbReference type="EMBL" id="MAYH01000023">
    <property type="protein sequence ID" value="OCA72580.1"/>
    <property type="molecule type" value="Genomic_DNA"/>
</dbReference>
<evidence type="ECO:0008006" key="4">
    <source>
        <dbReference type="Google" id="ProtNLM"/>
    </source>
</evidence>
<proteinExistence type="predicted"/>
<dbReference type="GO" id="GO:0003677">
    <property type="term" value="F:DNA binding"/>
    <property type="evidence" value="ECO:0007669"/>
    <property type="project" value="InterPro"/>
</dbReference>
<dbReference type="SUPFAM" id="SSF56349">
    <property type="entry name" value="DNA breaking-rejoining enzymes"/>
    <property type="match status" value="1"/>
</dbReference>